<evidence type="ECO:0000256" key="5">
    <source>
        <dbReference type="ARBA" id="ARBA00022962"/>
    </source>
</evidence>
<keyword evidence="6 10" id="KW-0368">Histidine biosynthesis</keyword>
<comment type="pathway">
    <text evidence="1 10">Amino-acid biosynthesis; L-histidine biosynthesis; L-histidine from 5-phospho-alpha-D-ribose 1-diphosphate: step 5/9.</text>
</comment>
<keyword evidence="4 10" id="KW-0378">Hydrolase</keyword>
<dbReference type="GO" id="GO:0000105">
    <property type="term" value="P:L-histidine biosynthetic process"/>
    <property type="evidence" value="ECO:0007669"/>
    <property type="project" value="UniProtKB-UniRule"/>
</dbReference>
<dbReference type="AlphaFoldDB" id="A0A916YWF7"/>
<keyword evidence="10" id="KW-0963">Cytoplasm</keyword>
<dbReference type="InterPro" id="IPR017926">
    <property type="entry name" value="GATASE"/>
</dbReference>
<protein>
    <recommendedName>
        <fullName evidence="10">Imidazole glycerol phosphate synthase subunit HisH</fullName>
        <ecNumber evidence="10">4.3.2.10</ecNumber>
    </recommendedName>
    <alternativeName>
        <fullName evidence="10">IGP synthase glutaminase subunit</fullName>
        <ecNumber evidence="10">3.5.1.2</ecNumber>
    </alternativeName>
    <alternativeName>
        <fullName evidence="10">IGP synthase subunit HisH</fullName>
    </alternativeName>
    <alternativeName>
        <fullName evidence="10">ImGP synthase subunit HisH</fullName>
        <shortName evidence="10">IGPS subunit HisH</shortName>
    </alternativeName>
</protein>
<evidence type="ECO:0000256" key="8">
    <source>
        <dbReference type="ARBA" id="ARBA00047838"/>
    </source>
</evidence>
<dbReference type="GO" id="GO:0005737">
    <property type="term" value="C:cytoplasm"/>
    <property type="evidence" value="ECO:0007669"/>
    <property type="project" value="UniProtKB-SubCell"/>
</dbReference>
<comment type="catalytic activity">
    <reaction evidence="9 10">
        <text>L-glutamine + H2O = L-glutamate + NH4(+)</text>
        <dbReference type="Rhea" id="RHEA:15889"/>
        <dbReference type="ChEBI" id="CHEBI:15377"/>
        <dbReference type="ChEBI" id="CHEBI:28938"/>
        <dbReference type="ChEBI" id="CHEBI:29985"/>
        <dbReference type="ChEBI" id="CHEBI:58359"/>
        <dbReference type="EC" id="3.5.1.2"/>
    </reaction>
</comment>
<evidence type="ECO:0000256" key="6">
    <source>
        <dbReference type="ARBA" id="ARBA00023102"/>
    </source>
</evidence>
<evidence type="ECO:0000256" key="9">
    <source>
        <dbReference type="ARBA" id="ARBA00049534"/>
    </source>
</evidence>
<dbReference type="GO" id="GO:0000107">
    <property type="term" value="F:imidazoleglycerol-phosphate synthase activity"/>
    <property type="evidence" value="ECO:0007669"/>
    <property type="project" value="UniProtKB-UniRule"/>
</dbReference>
<accession>A0A916YWF7</accession>
<feature type="active site" evidence="10 11">
    <location>
        <position position="178"/>
    </location>
</feature>
<proteinExistence type="inferred from homology"/>
<comment type="subcellular location">
    <subcellularLocation>
        <location evidence="10">Cytoplasm</location>
    </subcellularLocation>
</comment>
<dbReference type="SUPFAM" id="SSF52317">
    <property type="entry name" value="Class I glutamine amidotransferase-like"/>
    <property type="match status" value="1"/>
</dbReference>
<dbReference type="EMBL" id="BMKK01000005">
    <property type="protein sequence ID" value="GGD63738.1"/>
    <property type="molecule type" value="Genomic_DNA"/>
</dbReference>
<dbReference type="GO" id="GO:0004359">
    <property type="term" value="F:glutaminase activity"/>
    <property type="evidence" value="ECO:0007669"/>
    <property type="project" value="UniProtKB-EC"/>
</dbReference>
<evidence type="ECO:0000259" key="12">
    <source>
        <dbReference type="Pfam" id="PF00117"/>
    </source>
</evidence>
<dbReference type="CDD" id="cd01748">
    <property type="entry name" value="GATase1_IGP_Synthase"/>
    <property type="match status" value="1"/>
</dbReference>
<evidence type="ECO:0000256" key="2">
    <source>
        <dbReference type="ARBA" id="ARBA00011152"/>
    </source>
</evidence>
<evidence type="ECO:0000256" key="11">
    <source>
        <dbReference type="PIRSR" id="PIRSR000495-1"/>
    </source>
</evidence>
<dbReference type="InterPro" id="IPR010139">
    <property type="entry name" value="Imidazole-glycPsynth_HisH"/>
</dbReference>
<comment type="caution">
    <text evidence="13">The sequence shown here is derived from an EMBL/GenBank/DDBJ whole genome shotgun (WGS) entry which is preliminary data.</text>
</comment>
<dbReference type="RefSeq" id="WP_188766889.1">
    <property type="nucleotide sequence ID" value="NZ_BMKK01000005.1"/>
</dbReference>
<name>A0A916YWF7_9BACT</name>
<comment type="catalytic activity">
    <reaction evidence="8 10">
        <text>5-[(5-phospho-1-deoxy-D-ribulos-1-ylimino)methylamino]-1-(5-phospho-beta-D-ribosyl)imidazole-4-carboxamide + L-glutamine = D-erythro-1-(imidazol-4-yl)glycerol 3-phosphate + 5-amino-1-(5-phospho-beta-D-ribosyl)imidazole-4-carboxamide + L-glutamate + H(+)</text>
        <dbReference type="Rhea" id="RHEA:24793"/>
        <dbReference type="ChEBI" id="CHEBI:15378"/>
        <dbReference type="ChEBI" id="CHEBI:29985"/>
        <dbReference type="ChEBI" id="CHEBI:58278"/>
        <dbReference type="ChEBI" id="CHEBI:58359"/>
        <dbReference type="ChEBI" id="CHEBI:58475"/>
        <dbReference type="ChEBI" id="CHEBI:58525"/>
        <dbReference type="EC" id="4.3.2.10"/>
    </reaction>
</comment>
<evidence type="ECO:0000313" key="14">
    <source>
        <dbReference type="Proteomes" id="UP000609064"/>
    </source>
</evidence>
<dbReference type="GO" id="GO:0016829">
    <property type="term" value="F:lyase activity"/>
    <property type="evidence" value="ECO:0007669"/>
    <property type="project" value="UniProtKB-KW"/>
</dbReference>
<dbReference type="EC" id="4.3.2.10" evidence="10"/>
<dbReference type="EC" id="3.5.1.2" evidence="10"/>
<feature type="active site" evidence="10 11">
    <location>
        <position position="180"/>
    </location>
</feature>
<dbReference type="Proteomes" id="UP000609064">
    <property type="component" value="Unassembled WGS sequence"/>
</dbReference>
<evidence type="ECO:0000313" key="13">
    <source>
        <dbReference type="EMBL" id="GGD63738.1"/>
    </source>
</evidence>
<dbReference type="NCBIfam" id="TIGR01855">
    <property type="entry name" value="IMP_synth_hisH"/>
    <property type="match status" value="1"/>
</dbReference>
<keyword evidence="7 10" id="KW-0456">Lyase</keyword>
<evidence type="ECO:0000256" key="3">
    <source>
        <dbReference type="ARBA" id="ARBA00022605"/>
    </source>
</evidence>
<organism evidence="13 14">
    <name type="scientific">Emticicia aquatilis</name>
    <dbReference type="NCBI Taxonomy" id="1537369"/>
    <lineage>
        <taxon>Bacteria</taxon>
        <taxon>Pseudomonadati</taxon>
        <taxon>Bacteroidota</taxon>
        <taxon>Cytophagia</taxon>
        <taxon>Cytophagales</taxon>
        <taxon>Leadbetterellaceae</taxon>
        <taxon>Emticicia</taxon>
    </lineage>
</organism>
<dbReference type="InterPro" id="IPR029062">
    <property type="entry name" value="Class_I_gatase-like"/>
</dbReference>
<feature type="domain" description="Glutamine amidotransferase" evidence="12">
    <location>
        <begin position="8"/>
        <end position="194"/>
    </location>
</feature>
<dbReference type="Pfam" id="PF00117">
    <property type="entry name" value="GATase"/>
    <property type="match status" value="1"/>
</dbReference>
<evidence type="ECO:0000256" key="7">
    <source>
        <dbReference type="ARBA" id="ARBA00023239"/>
    </source>
</evidence>
<evidence type="ECO:0000256" key="4">
    <source>
        <dbReference type="ARBA" id="ARBA00022801"/>
    </source>
</evidence>
<dbReference type="Gene3D" id="3.40.50.880">
    <property type="match status" value="1"/>
</dbReference>
<feature type="active site" description="Nucleophile" evidence="10 11">
    <location>
        <position position="77"/>
    </location>
</feature>
<comment type="subunit">
    <text evidence="2 10">Heterodimer of HisH and HisF.</text>
</comment>
<evidence type="ECO:0000256" key="1">
    <source>
        <dbReference type="ARBA" id="ARBA00005091"/>
    </source>
</evidence>
<keyword evidence="3 10" id="KW-0028">Amino-acid biosynthesis</keyword>
<evidence type="ECO:0000256" key="10">
    <source>
        <dbReference type="HAMAP-Rule" id="MF_00278"/>
    </source>
</evidence>
<keyword evidence="14" id="KW-1185">Reference proteome</keyword>
<dbReference type="PANTHER" id="PTHR42701:SF1">
    <property type="entry name" value="IMIDAZOLE GLYCEROL PHOSPHATE SYNTHASE SUBUNIT HISH"/>
    <property type="match status" value="1"/>
</dbReference>
<dbReference type="PANTHER" id="PTHR42701">
    <property type="entry name" value="IMIDAZOLE GLYCEROL PHOSPHATE SYNTHASE SUBUNIT HISH"/>
    <property type="match status" value="1"/>
</dbReference>
<dbReference type="PIRSF" id="PIRSF000495">
    <property type="entry name" value="Amidotransf_hisH"/>
    <property type="match status" value="1"/>
</dbReference>
<comment type="function">
    <text evidence="10">IGPS catalyzes the conversion of PRFAR and glutamine to IGP, AICAR and glutamate. The HisH subunit catalyzes the hydrolysis of glutamine to glutamate and ammonia as part of the synthesis of IGP and AICAR. The resulting ammonia molecule is channeled to the active site of HisF.</text>
</comment>
<reference evidence="13" key="1">
    <citation type="journal article" date="2014" name="Int. J. Syst. Evol. Microbiol.">
        <title>Complete genome sequence of Corynebacterium casei LMG S-19264T (=DSM 44701T), isolated from a smear-ripened cheese.</title>
        <authorList>
            <consortium name="US DOE Joint Genome Institute (JGI-PGF)"/>
            <person name="Walter F."/>
            <person name="Albersmeier A."/>
            <person name="Kalinowski J."/>
            <person name="Ruckert C."/>
        </authorList>
    </citation>
    <scope>NUCLEOTIDE SEQUENCE</scope>
    <source>
        <strain evidence="13">CGMCC 1.15958</strain>
    </source>
</reference>
<keyword evidence="5 10" id="KW-0315">Glutamine amidotransferase</keyword>
<dbReference type="PROSITE" id="PS51273">
    <property type="entry name" value="GATASE_TYPE_1"/>
    <property type="match status" value="1"/>
</dbReference>
<gene>
    <name evidence="10 13" type="primary">hisH</name>
    <name evidence="13" type="ORF">GCM10011514_29690</name>
</gene>
<sequence length="196" mass="22055">MKVVIIKYNAGNVQSVMYALERIGASYELSDNAEVIRSAERIIFPGVGEASTAMKSLRENGLDKVIPTLKQPFLGTCVGMQLLCQSSEENNTECLGVFDIPILKFPRVKGFKVPQTGWNNIVAEQPNPLLKGLRESEYVYYNHGYYAPLCDYTVAKTDYILEYSAMLQRDNFFAAQFHSEISGDVGEQIFKNFLEI</sequence>
<dbReference type="HAMAP" id="MF_00278">
    <property type="entry name" value="HisH"/>
    <property type="match status" value="1"/>
</dbReference>
<reference evidence="13" key="2">
    <citation type="submission" date="2020-09" db="EMBL/GenBank/DDBJ databases">
        <authorList>
            <person name="Sun Q."/>
            <person name="Zhou Y."/>
        </authorList>
    </citation>
    <scope>NUCLEOTIDE SEQUENCE</scope>
    <source>
        <strain evidence="13">CGMCC 1.15958</strain>
    </source>
</reference>